<dbReference type="GO" id="GO:0000981">
    <property type="term" value="F:DNA-binding transcription factor activity, RNA polymerase II-specific"/>
    <property type="evidence" value="ECO:0007669"/>
    <property type="project" value="InterPro"/>
</dbReference>
<evidence type="ECO:0000256" key="2">
    <source>
        <dbReference type="ARBA" id="ARBA00022723"/>
    </source>
</evidence>
<feature type="domain" description="LIM zinc-binding" evidence="13">
    <location>
        <begin position="87"/>
        <end position="149"/>
    </location>
</feature>
<dbReference type="PROSITE" id="PS50071">
    <property type="entry name" value="HOMEOBOX_2"/>
    <property type="match status" value="1"/>
</dbReference>
<dbReference type="Gene3D" id="1.10.10.60">
    <property type="entry name" value="Homeodomain-like"/>
    <property type="match status" value="1"/>
</dbReference>
<evidence type="ECO:0000313" key="15">
    <source>
        <dbReference type="EnsemblMetazoa" id="XP_022643523"/>
    </source>
</evidence>
<reference evidence="15" key="1">
    <citation type="submission" date="2021-01" db="UniProtKB">
        <authorList>
            <consortium name="EnsemblMetazoa"/>
        </authorList>
    </citation>
    <scope>IDENTIFICATION</scope>
</reference>
<organism evidence="15 16">
    <name type="scientific">Varroa destructor</name>
    <name type="common">Honeybee mite</name>
    <dbReference type="NCBI Taxonomy" id="109461"/>
    <lineage>
        <taxon>Eukaryota</taxon>
        <taxon>Metazoa</taxon>
        <taxon>Ecdysozoa</taxon>
        <taxon>Arthropoda</taxon>
        <taxon>Chelicerata</taxon>
        <taxon>Arachnida</taxon>
        <taxon>Acari</taxon>
        <taxon>Parasitiformes</taxon>
        <taxon>Mesostigmata</taxon>
        <taxon>Gamasina</taxon>
        <taxon>Dermanyssoidea</taxon>
        <taxon>Varroidae</taxon>
        <taxon>Varroa</taxon>
    </lineage>
</organism>
<dbReference type="GO" id="GO:0005634">
    <property type="term" value="C:nucleus"/>
    <property type="evidence" value="ECO:0007669"/>
    <property type="project" value="UniProtKB-SubCell"/>
</dbReference>
<evidence type="ECO:0000256" key="3">
    <source>
        <dbReference type="ARBA" id="ARBA00022737"/>
    </source>
</evidence>
<evidence type="ECO:0000256" key="12">
    <source>
        <dbReference type="SAM" id="MobiDB-lite"/>
    </source>
</evidence>
<proteinExistence type="predicted"/>
<dbReference type="PROSITE" id="PS00478">
    <property type="entry name" value="LIM_DOMAIN_1"/>
    <property type="match status" value="2"/>
</dbReference>
<evidence type="ECO:0000259" key="13">
    <source>
        <dbReference type="PROSITE" id="PS50023"/>
    </source>
</evidence>
<evidence type="ECO:0000256" key="10">
    <source>
        <dbReference type="PROSITE-ProRule" id="PRU00125"/>
    </source>
</evidence>
<dbReference type="SUPFAM" id="SSF46689">
    <property type="entry name" value="Homeodomain-like"/>
    <property type="match status" value="1"/>
</dbReference>
<keyword evidence="2 10" id="KW-0479">Metal-binding</keyword>
<dbReference type="CDD" id="cd00086">
    <property type="entry name" value="homeodomain"/>
    <property type="match status" value="1"/>
</dbReference>
<feature type="region of interest" description="Disordered" evidence="12">
    <location>
        <begin position="349"/>
        <end position="400"/>
    </location>
</feature>
<feature type="compositionally biased region" description="Low complexity" evidence="12">
    <location>
        <begin position="7"/>
        <end position="17"/>
    </location>
</feature>
<keyword evidence="8 9" id="KW-0539">Nucleus</keyword>
<evidence type="ECO:0000256" key="9">
    <source>
        <dbReference type="PROSITE-ProRule" id="PRU00108"/>
    </source>
</evidence>
<dbReference type="Gene3D" id="2.10.110.10">
    <property type="entry name" value="Cysteine Rich Protein"/>
    <property type="match status" value="2"/>
</dbReference>
<dbReference type="AlphaFoldDB" id="A0A7M7IWK7"/>
<dbReference type="EnsemblMetazoa" id="XM_022787788">
    <property type="protein sequence ID" value="XP_022643523"/>
    <property type="gene ID" value="LOC111242870"/>
</dbReference>
<dbReference type="PROSITE" id="PS00027">
    <property type="entry name" value="HOMEOBOX_1"/>
    <property type="match status" value="1"/>
</dbReference>
<evidence type="ECO:0000256" key="4">
    <source>
        <dbReference type="ARBA" id="ARBA00022833"/>
    </source>
</evidence>
<dbReference type="SUPFAM" id="SSF57716">
    <property type="entry name" value="Glucocorticoid receptor-like (DNA-binding domain)"/>
    <property type="match status" value="2"/>
</dbReference>
<dbReference type="RefSeq" id="XP_022643523.1">
    <property type="nucleotide sequence ID" value="XM_022787788.1"/>
</dbReference>
<evidence type="ECO:0000256" key="7">
    <source>
        <dbReference type="ARBA" id="ARBA00023155"/>
    </source>
</evidence>
<feature type="domain" description="Homeobox" evidence="14">
    <location>
        <begin position="287"/>
        <end position="347"/>
    </location>
</feature>
<dbReference type="Pfam" id="PF00412">
    <property type="entry name" value="LIM"/>
    <property type="match status" value="2"/>
</dbReference>
<dbReference type="InterPro" id="IPR009057">
    <property type="entry name" value="Homeodomain-like_sf"/>
</dbReference>
<feature type="region of interest" description="Disordered" evidence="12">
    <location>
        <begin position="194"/>
        <end position="252"/>
    </location>
</feature>
<feature type="compositionally biased region" description="Polar residues" evidence="12">
    <location>
        <begin position="371"/>
        <end position="387"/>
    </location>
</feature>
<dbReference type="FunFam" id="2.10.110.10:FF:000033">
    <property type="entry name" value="LIM/homeobox protein Lhx9 isoform X2"/>
    <property type="match status" value="1"/>
</dbReference>
<feature type="region of interest" description="Disordered" evidence="12">
    <location>
        <begin position="1"/>
        <end position="20"/>
    </location>
</feature>
<evidence type="ECO:0000256" key="6">
    <source>
        <dbReference type="ARBA" id="ARBA00023125"/>
    </source>
</evidence>
<keyword evidence="7 9" id="KW-0371">Homeobox</keyword>
<evidence type="ECO:0000256" key="5">
    <source>
        <dbReference type="ARBA" id="ARBA00023038"/>
    </source>
</evidence>
<name>A0A7M7IWK7_VARDE</name>
<dbReference type="InterPro" id="IPR001781">
    <property type="entry name" value="Znf_LIM"/>
</dbReference>
<keyword evidence="3" id="KW-0677">Repeat</keyword>
<dbReference type="InParanoid" id="A0A7M7IWK7"/>
<dbReference type="SMART" id="SM00389">
    <property type="entry name" value="HOX"/>
    <property type="match status" value="1"/>
</dbReference>
<dbReference type="SMART" id="SM00132">
    <property type="entry name" value="LIM"/>
    <property type="match status" value="2"/>
</dbReference>
<dbReference type="FunCoup" id="A0A7M7IWK7">
    <property type="interactions" value="382"/>
</dbReference>
<dbReference type="CDD" id="cd09377">
    <property type="entry name" value="LIM2_Lhx2_Lhx9"/>
    <property type="match status" value="1"/>
</dbReference>
<feature type="compositionally biased region" description="Low complexity" evidence="12">
    <location>
        <begin position="357"/>
        <end position="370"/>
    </location>
</feature>
<dbReference type="InterPro" id="IPR017970">
    <property type="entry name" value="Homeobox_CS"/>
</dbReference>
<dbReference type="PROSITE" id="PS50023">
    <property type="entry name" value="LIM_DOMAIN_2"/>
    <property type="match status" value="2"/>
</dbReference>
<dbReference type="Proteomes" id="UP000594260">
    <property type="component" value="Unplaced"/>
</dbReference>
<dbReference type="KEGG" id="vde:111242870"/>
<dbReference type="InterPro" id="IPR050453">
    <property type="entry name" value="LIM_Homeobox_TF"/>
</dbReference>
<dbReference type="GO" id="GO:0000977">
    <property type="term" value="F:RNA polymerase II transcription regulatory region sequence-specific DNA binding"/>
    <property type="evidence" value="ECO:0007669"/>
    <property type="project" value="TreeGrafter"/>
</dbReference>
<sequence>MPIMETSSSEMSGSSSPGVGGPANKQCYGCGSHIHDRFYLLAAERQWHTSCLRCSHCKIHLDNELSCFARSGAIYCKEDYYRLFSGKQCARCCQGIFASEFVMRARELVYHMHCFTCAWCNIALTQGDYFGIRDNLVYCRAHFDSLCSEGELSSMSLSLGPGGELEDITDGGGPLSPAVSLPCSYSPALSPGPGALQTAQVPAPKKGRPRKRKPDSELDGCGNNNNNSNSNNNAPNNNSGSNPTQPPCIQTPLECQLSPSSTLSPLTSLADHKIAGLGNCVVGGGSQRTKRMRTSFKHHQLRTMKSYFSINQNPDAKDLKQLAQKTGLSKRVLQVWFQNARAKWRRNNLRNHDPSAPLVTQPPTTLPQSPGEISSFSEASPLSTSNPLDFAGPPQQAPQGMVATVETTFQELF</sequence>
<protein>
    <submittedName>
        <fullName evidence="15">Uncharacterized protein</fullName>
    </submittedName>
</protein>
<evidence type="ECO:0000259" key="14">
    <source>
        <dbReference type="PROSITE" id="PS50071"/>
    </source>
</evidence>
<dbReference type="PANTHER" id="PTHR24208">
    <property type="entry name" value="LIM/HOMEOBOX PROTEIN LHX"/>
    <property type="match status" value="1"/>
</dbReference>
<dbReference type="GeneID" id="111242870"/>
<dbReference type="GO" id="GO:0046872">
    <property type="term" value="F:metal ion binding"/>
    <property type="evidence" value="ECO:0007669"/>
    <property type="project" value="UniProtKB-KW"/>
</dbReference>
<feature type="DNA-binding region" description="Homeobox" evidence="9">
    <location>
        <begin position="289"/>
        <end position="348"/>
    </location>
</feature>
<evidence type="ECO:0000256" key="1">
    <source>
        <dbReference type="ARBA" id="ARBA00004123"/>
    </source>
</evidence>
<accession>A0A7M7IWK7</accession>
<evidence type="ECO:0000256" key="11">
    <source>
        <dbReference type="RuleBase" id="RU000682"/>
    </source>
</evidence>
<dbReference type="PANTHER" id="PTHR24208:SF168">
    <property type="entry name" value="PROTEIN APTEROUS"/>
    <property type="match status" value="1"/>
</dbReference>
<dbReference type="Pfam" id="PF00046">
    <property type="entry name" value="Homeodomain"/>
    <property type="match status" value="1"/>
</dbReference>
<feature type="compositionally biased region" description="Low complexity" evidence="12">
    <location>
        <begin position="222"/>
        <end position="243"/>
    </location>
</feature>
<feature type="domain" description="LIM zinc-binding" evidence="13">
    <location>
        <begin position="25"/>
        <end position="86"/>
    </location>
</feature>
<dbReference type="FunFam" id="1.10.10.60:FF:000027">
    <property type="entry name" value="LIM/homeobox protein Lhx9"/>
    <property type="match status" value="1"/>
</dbReference>
<dbReference type="OrthoDB" id="9990008at2759"/>
<dbReference type="OMA" id="CMTNERV"/>
<dbReference type="GO" id="GO:0030182">
    <property type="term" value="P:neuron differentiation"/>
    <property type="evidence" value="ECO:0007669"/>
    <property type="project" value="TreeGrafter"/>
</dbReference>
<evidence type="ECO:0000313" key="16">
    <source>
        <dbReference type="Proteomes" id="UP000594260"/>
    </source>
</evidence>
<keyword evidence="16" id="KW-1185">Reference proteome</keyword>
<dbReference type="CDD" id="cd09369">
    <property type="entry name" value="LIM1_Lhx2_Lhx9"/>
    <property type="match status" value="1"/>
</dbReference>
<dbReference type="InterPro" id="IPR001356">
    <property type="entry name" value="HD"/>
</dbReference>
<keyword evidence="5 10" id="KW-0440">LIM domain</keyword>
<keyword evidence="4 10" id="KW-0862">Zinc</keyword>
<evidence type="ECO:0000256" key="8">
    <source>
        <dbReference type="ARBA" id="ARBA00023242"/>
    </source>
</evidence>
<comment type="subcellular location">
    <subcellularLocation>
        <location evidence="1 9 11">Nucleus</location>
    </subcellularLocation>
</comment>
<keyword evidence="6 9" id="KW-0238">DNA-binding</keyword>